<dbReference type="PROSITE" id="PS50112">
    <property type="entry name" value="PAS"/>
    <property type="match status" value="1"/>
</dbReference>
<keyword evidence="2" id="KW-0067">ATP-binding</keyword>
<evidence type="ECO:0000256" key="1">
    <source>
        <dbReference type="ARBA" id="ARBA00022741"/>
    </source>
</evidence>
<dbReference type="Proteomes" id="UP000037109">
    <property type="component" value="Unassembled WGS sequence"/>
</dbReference>
<dbReference type="SUPFAM" id="SSF52540">
    <property type="entry name" value="P-loop containing nucleoside triphosphate hydrolases"/>
    <property type="match status" value="1"/>
</dbReference>
<dbReference type="Pfam" id="PF02954">
    <property type="entry name" value="HTH_8"/>
    <property type="match status" value="1"/>
</dbReference>
<dbReference type="Pfam" id="PF00158">
    <property type="entry name" value="Sigma54_activat"/>
    <property type="match status" value="1"/>
</dbReference>
<dbReference type="EMBL" id="LGUF01000007">
    <property type="protein sequence ID" value="KON87541.1"/>
    <property type="molecule type" value="Genomic_DNA"/>
</dbReference>
<evidence type="ECO:0000256" key="4">
    <source>
        <dbReference type="ARBA" id="ARBA00023125"/>
    </source>
</evidence>
<dbReference type="SMART" id="SM00382">
    <property type="entry name" value="AAA"/>
    <property type="match status" value="1"/>
</dbReference>
<feature type="domain" description="PAS" evidence="7">
    <location>
        <begin position="8"/>
        <end position="56"/>
    </location>
</feature>
<dbReference type="CDD" id="cd00130">
    <property type="entry name" value="PAS"/>
    <property type="match status" value="1"/>
</dbReference>
<dbReference type="NCBIfam" id="TIGR00229">
    <property type="entry name" value="sensory_box"/>
    <property type="match status" value="1"/>
</dbReference>
<reference evidence="9" key="1">
    <citation type="submission" date="2015-07" db="EMBL/GenBank/DDBJ databases">
        <title>Fjat-10036 dsm4.</title>
        <authorList>
            <person name="Liu B."/>
            <person name="Wang J."/>
            <person name="Zhu Y."/>
            <person name="Liu G."/>
            <person name="Chen Q."/>
            <person name="Chen Z."/>
            <person name="Lan J."/>
            <person name="Che J."/>
            <person name="Ge C."/>
            <person name="Shi H."/>
            <person name="Pan Z."/>
            <person name="Liu X."/>
        </authorList>
    </citation>
    <scope>NUCLEOTIDE SEQUENCE [LARGE SCALE GENOMIC DNA]</scope>
    <source>
        <strain evidence="9">DSM 4</strain>
    </source>
</reference>
<dbReference type="GO" id="GO:0005524">
    <property type="term" value="F:ATP binding"/>
    <property type="evidence" value="ECO:0007669"/>
    <property type="project" value="UniProtKB-KW"/>
</dbReference>
<keyword evidence="5" id="KW-0804">Transcription</keyword>
<name>A0A0M0GDM8_SPOGL</name>
<dbReference type="PATRIC" id="fig|1459.3.peg.2663"/>
<evidence type="ECO:0000313" key="9">
    <source>
        <dbReference type="Proteomes" id="UP000037109"/>
    </source>
</evidence>
<dbReference type="InterPro" id="IPR013656">
    <property type="entry name" value="PAS_4"/>
</dbReference>
<dbReference type="InterPro" id="IPR058031">
    <property type="entry name" value="AAA_lid_NorR"/>
</dbReference>
<dbReference type="Gene3D" id="3.40.50.300">
    <property type="entry name" value="P-loop containing nucleotide triphosphate hydrolases"/>
    <property type="match status" value="1"/>
</dbReference>
<dbReference type="PANTHER" id="PTHR32071">
    <property type="entry name" value="TRANSCRIPTIONAL REGULATORY PROTEIN"/>
    <property type="match status" value="1"/>
</dbReference>
<dbReference type="InterPro" id="IPR027417">
    <property type="entry name" value="P-loop_NTPase"/>
</dbReference>
<keyword evidence="4" id="KW-0238">DNA-binding</keyword>
<dbReference type="InterPro" id="IPR002197">
    <property type="entry name" value="HTH_Fis"/>
</dbReference>
<comment type="caution">
    <text evidence="8">The sequence shown here is derived from an EMBL/GenBank/DDBJ whole genome shotgun (WGS) entry which is preliminary data.</text>
</comment>
<dbReference type="Pfam" id="PF08448">
    <property type="entry name" value="PAS_4"/>
    <property type="match status" value="1"/>
</dbReference>
<dbReference type="InterPro" id="IPR035965">
    <property type="entry name" value="PAS-like_dom_sf"/>
</dbReference>
<protein>
    <submittedName>
        <fullName evidence="8">ATPase AAA</fullName>
    </submittedName>
</protein>
<dbReference type="InterPro" id="IPR003593">
    <property type="entry name" value="AAA+_ATPase"/>
</dbReference>
<evidence type="ECO:0000259" key="6">
    <source>
        <dbReference type="PROSITE" id="PS50045"/>
    </source>
</evidence>
<dbReference type="PROSITE" id="PS50045">
    <property type="entry name" value="SIGMA54_INTERACT_4"/>
    <property type="match status" value="1"/>
</dbReference>
<dbReference type="InterPro" id="IPR025943">
    <property type="entry name" value="Sigma_54_int_dom_ATP-bd_2"/>
</dbReference>
<dbReference type="GO" id="GO:0043565">
    <property type="term" value="F:sequence-specific DNA binding"/>
    <property type="evidence" value="ECO:0007669"/>
    <property type="project" value="InterPro"/>
</dbReference>
<evidence type="ECO:0000256" key="2">
    <source>
        <dbReference type="ARBA" id="ARBA00022840"/>
    </source>
</evidence>
<dbReference type="CDD" id="cd00009">
    <property type="entry name" value="AAA"/>
    <property type="match status" value="1"/>
</dbReference>
<dbReference type="Gene3D" id="3.30.450.20">
    <property type="entry name" value="PAS domain"/>
    <property type="match status" value="1"/>
</dbReference>
<dbReference type="FunFam" id="3.40.50.300:FF:000006">
    <property type="entry name" value="DNA-binding transcriptional regulator NtrC"/>
    <property type="match status" value="1"/>
</dbReference>
<keyword evidence="3" id="KW-0805">Transcription regulation</keyword>
<dbReference type="RefSeq" id="WP_053434899.1">
    <property type="nucleotide sequence ID" value="NZ_LGUF01000007.1"/>
</dbReference>
<dbReference type="PANTHER" id="PTHR32071:SF74">
    <property type="entry name" value="TRANSCRIPTIONAL ACTIVATOR ROCR"/>
    <property type="match status" value="1"/>
</dbReference>
<keyword evidence="9" id="KW-1185">Reference proteome</keyword>
<dbReference type="Gene3D" id="1.10.8.60">
    <property type="match status" value="1"/>
</dbReference>
<dbReference type="InterPro" id="IPR009057">
    <property type="entry name" value="Homeodomain-like_sf"/>
</dbReference>
<dbReference type="InterPro" id="IPR002078">
    <property type="entry name" value="Sigma_54_int"/>
</dbReference>
<gene>
    <name evidence="8" type="ORF">AF332_12345</name>
</gene>
<dbReference type="AlphaFoldDB" id="A0A0M0GDM8"/>
<evidence type="ECO:0000313" key="8">
    <source>
        <dbReference type="EMBL" id="KON87541.1"/>
    </source>
</evidence>
<dbReference type="Gene3D" id="1.10.10.60">
    <property type="entry name" value="Homeodomain-like"/>
    <property type="match status" value="1"/>
</dbReference>
<dbReference type="SUPFAM" id="SSF55785">
    <property type="entry name" value="PYP-like sensor domain (PAS domain)"/>
    <property type="match status" value="1"/>
</dbReference>
<organism evidence="8 9">
    <name type="scientific">Sporosarcina globispora</name>
    <name type="common">Bacillus globisporus</name>
    <dbReference type="NCBI Taxonomy" id="1459"/>
    <lineage>
        <taxon>Bacteria</taxon>
        <taxon>Bacillati</taxon>
        <taxon>Bacillota</taxon>
        <taxon>Bacilli</taxon>
        <taxon>Bacillales</taxon>
        <taxon>Caryophanaceae</taxon>
        <taxon>Sporosarcina</taxon>
    </lineage>
</organism>
<evidence type="ECO:0000256" key="3">
    <source>
        <dbReference type="ARBA" id="ARBA00023015"/>
    </source>
</evidence>
<dbReference type="InterPro" id="IPR000014">
    <property type="entry name" value="PAS"/>
</dbReference>
<dbReference type="InterPro" id="IPR025944">
    <property type="entry name" value="Sigma_54_int_dom_CS"/>
</dbReference>
<dbReference type="PROSITE" id="PS00688">
    <property type="entry name" value="SIGMA54_INTERACT_3"/>
    <property type="match status" value="1"/>
</dbReference>
<dbReference type="SUPFAM" id="SSF46689">
    <property type="entry name" value="Homeodomain-like"/>
    <property type="match status" value="1"/>
</dbReference>
<dbReference type="PRINTS" id="PR01590">
    <property type="entry name" value="HTHFIS"/>
</dbReference>
<proteinExistence type="predicted"/>
<dbReference type="GO" id="GO:0006355">
    <property type="term" value="P:regulation of DNA-templated transcription"/>
    <property type="evidence" value="ECO:0007669"/>
    <property type="project" value="InterPro"/>
</dbReference>
<evidence type="ECO:0000259" key="7">
    <source>
        <dbReference type="PROSITE" id="PS50112"/>
    </source>
</evidence>
<feature type="domain" description="Sigma-54 factor interaction" evidence="6">
    <location>
        <begin position="156"/>
        <end position="384"/>
    </location>
</feature>
<dbReference type="PROSITE" id="PS00676">
    <property type="entry name" value="SIGMA54_INTERACT_2"/>
    <property type="match status" value="1"/>
</dbReference>
<accession>A0A0M0GDM8</accession>
<dbReference type="Pfam" id="PF25601">
    <property type="entry name" value="AAA_lid_14"/>
    <property type="match status" value="1"/>
</dbReference>
<keyword evidence="1" id="KW-0547">Nucleotide-binding</keyword>
<dbReference type="OrthoDB" id="9771372at2"/>
<sequence length="480" mass="53888">MTETQSISKEVLAAILKGIDEGIHVVDLNGNTIFYNEIAARHDGLEISEVIGRSVLKVFPSLNKETSTLLKVMKTKKPIYNQTQLYVNLHGAQIETINTTLPITVDGKVAGAVEIAKDYSRLKLLSESLLDLRKKIKQPVKKTAAISNVQYTLDSLLTINKEMQNIKKEAAKLAKSDSPILVFGESGCGKELFVQGLHHASSRADGPFIAQNCAAIPESLLESILFGTAKGSYTGAVDRQGIFELADGGTLFLDEIHAMPIELQAKLLRVLEDGIVRRVGSPKSSQVNVRVVAAMNIHPMEALEKNQIRTDLFYRLNVLTFGLLPLRDRKEDIKFLASHFIRGFNQVFYKNLSGIREDVLAFFRQYPWPGNVRELKHTIEYMMNVCEEDFLRAEDLPVIMKQQLQKDKQGFSIKVQSLKASMEEHEKSLIEKALQQTSGNIKRAAKLLEVPRQTLQYKLTKYNIKNNDQQPVCSKYESAE</sequence>
<dbReference type="STRING" id="1459.AF332_12345"/>
<evidence type="ECO:0000256" key="5">
    <source>
        <dbReference type="ARBA" id="ARBA00023163"/>
    </source>
</evidence>